<dbReference type="GO" id="GO:0008797">
    <property type="term" value="F:aspartate ammonia-lyase activity"/>
    <property type="evidence" value="ECO:0007669"/>
    <property type="project" value="TreeGrafter"/>
</dbReference>
<dbReference type="Gene3D" id="1.10.275.10">
    <property type="entry name" value="Fumarase/aspartase (N-terminal domain)"/>
    <property type="match status" value="1"/>
</dbReference>
<keyword evidence="3" id="KW-1185">Reference proteome</keyword>
<dbReference type="InterPro" id="IPR008948">
    <property type="entry name" value="L-Aspartase-like"/>
</dbReference>
<feature type="domain" description="Fumarate lyase N-terminal" evidence="1">
    <location>
        <begin position="4"/>
        <end position="315"/>
    </location>
</feature>
<dbReference type="Gene3D" id="1.20.200.10">
    <property type="entry name" value="Fumarase/aspartase (Central domain)"/>
    <property type="match status" value="1"/>
</dbReference>
<reference evidence="2 3" key="1">
    <citation type="submission" date="2017-03" db="EMBL/GenBank/DDBJ databases">
        <title>Draft Genome sequence of Marispirochaeta sp. strain JC444.</title>
        <authorList>
            <person name="Shivani Y."/>
            <person name="Subhash Y."/>
            <person name="Sasikala C."/>
            <person name="Ramana C."/>
        </authorList>
    </citation>
    <scope>NUCLEOTIDE SEQUENCE [LARGE SCALE GENOMIC DNA]</scope>
    <source>
        <strain evidence="2 3">JC444</strain>
    </source>
</reference>
<evidence type="ECO:0000313" key="2">
    <source>
        <dbReference type="EMBL" id="ORC31182.1"/>
    </source>
</evidence>
<dbReference type="PROSITE" id="PS00163">
    <property type="entry name" value="FUMARATE_LYASES"/>
    <property type="match status" value="1"/>
</dbReference>
<protein>
    <recommendedName>
        <fullName evidence="1">Fumarate lyase N-terminal domain-containing protein</fullName>
    </recommendedName>
</protein>
<dbReference type="OrthoDB" id="9802809at2"/>
<proteinExistence type="predicted"/>
<dbReference type="Pfam" id="PF00206">
    <property type="entry name" value="Lyase_1"/>
    <property type="match status" value="1"/>
</dbReference>
<dbReference type="InterPro" id="IPR000362">
    <property type="entry name" value="Fumarate_lyase_fam"/>
</dbReference>
<dbReference type="RefSeq" id="WP_083052781.1">
    <property type="nucleotide sequence ID" value="NZ_MWQY01000026.1"/>
</dbReference>
<accession>A0A1Y1RTS3</accession>
<dbReference type="PRINTS" id="PR00145">
    <property type="entry name" value="ARGSUCLYASE"/>
</dbReference>
<dbReference type="Proteomes" id="UP000192343">
    <property type="component" value="Unassembled WGS sequence"/>
</dbReference>
<dbReference type="InterPro" id="IPR020557">
    <property type="entry name" value="Fumarate_lyase_CS"/>
</dbReference>
<dbReference type="STRING" id="1963862.B4O97_17370"/>
<organism evidence="2 3">
    <name type="scientific">Marispirochaeta aestuarii</name>
    <dbReference type="NCBI Taxonomy" id="1963862"/>
    <lineage>
        <taxon>Bacteria</taxon>
        <taxon>Pseudomonadati</taxon>
        <taxon>Spirochaetota</taxon>
        <taxon>Spirochaetia</taxon>
        <taxon>Spirochaetales</taxon>
        <taxon>Spirochaetaceae</taxon>
        <taxon>Marispirochaeta</taxon>
    </lineage>
</organism>
<dbReference type="InterPro" id="IPR051546">
    <property type="entry name" value="Aspartate_Ammonia-Lyase"/>
</dbReference>
<dbReference type="AlphaFoldDB" id="A0A1Y1RTS3"/>
<dbReference type="PANTHER" id="PTHR42696:SF2">
    <property type="entry name" value="ASPARTATE AMMONIA-LYASE"/>
    <property type="match status" value="1"/>
</dbReference>
<dbReference type="PANTHER" id="PTHR42696">
    <property type="entry name" value="ASPARTATE AMMONIA-LYASE"/>
    <property type="match status" value="1"/>
</dbReference>
<dbReference type="EMBL" id="MWQY01000026">
    <property type="protein sequence ID" value="ORC31182.1"/>
    <property type="molecule type" value="Genomic_DNA"/>
</dbReference>
<name>A0A1Y1RTS3_9SPIO</name>
<sequence>MSRLWKQETAKALENFGPGGLPRQLIRAYGEVKRAALAAVHRHDPELWTEEAAAAIAGACTAIIRGDHDDAFPISLSQGGAGTSIHLNVNEVISSLVEQSCGCSLDPLEDLARFQSTNDTFATAVNVALLRGLAEIEKQVIALQEKLVRMETEYDAVLMTGRTEMQDALPLGLGQLFGSWAGMAERDRWRLSKLAERIREVPLGGTAIGTCFNAPRDYMNDALRTLRSITGLPLARSQNLPDAVAHKDSLGELASGYALAAGNLLKIAGDLLYYTSSPVGEFQHPDLQWGSSIMPVKVNPVLLEFVQGLALRVEGDGRTSCVYARESRLQLNSMLPFLAESIFRQESALSAALKALCRFLDEVKINTQRMEANLASSPALLNALLPKLGYHRLKPLINEFAAQPPRDFEEFRRRAAAVLDLDPALLDGWLSPEELIGQSF</sequence>
<dbReference type="InterPro" id="IPR024083">
    <property type="entry name" value="Fumarase/histidase_N"/>
</dbReference>
<dbReference type="InterPro" id="IPR022761">
    <property type="entry name" value="Fumarate_lyase_N"/>
</dbReference>
<gene>
    <name evidence="2" type="ORF">B4O97_17370</name>
</gene>
<evidence type="ECO:0000313" key="3">
    <source>
        <dbReference type="Proteomes" id="UP000192343"/>
    </source>
</evidence>
<comment type="caution">
    <text evidence="2">The sequence shown here is derived from an EMBL/GenBank/DDBJ whole genome shotgun (WGS) entry which is preliminary data.</text>
</comment>
<dbReference type="GO" id="GO:0006531">
    <property type="term" value="P:aspartate metabolic process"/>
    <property type="evidence" value="ECO:0007669"/>
    <property type="project" value="TreeGrafter"/>
</dbReference>
<dbReference type="SUPFAM" id="SSF48557">
    <property type="entry name" value="L-aspartase-like"/>
    <property type="match status" value="1"/>
</dbReference>
<dbReference type="GO" id="GO:0005829">
    <property type="term" value="C:cytosol"/>
    <property type="evidence" value="ECO:0007669"/>
    <property type="project" value="TreeGrafter"/>
</dbReference>
<dbReference type="PRINTS" id="PR00149">
    <property type="entry name" value="FUMRATELYASE"/>
</dbReference>
<evidence type="ECO:0000259" key="1">
    <source>
        <dbReference type="Pfam" id="PF00206"/>
    </source>
</evidence>